<evidence type="ECO:0000256" key="5">
    <source>
        <dbReference type="ARBA" id="ARBA00023136"/>
    </source>
</evidence>
<comment type="subcellular location">
    <subcellularLocation>
        <location evidence="1">Membrane</location>
        <topology evidence="1">Single-pass membrane protein</topology>
    </subcellularLocation>
</comment>
<evidence type="ECO:0000259" key="7">
    <source>
        <dbReference type="SMART" id="SM00244"/>
    </source>
</evidence>
<feature type="transmembrane region" description="Helical" evidence="6">
    <location>
        <begin position="20"/>
        <end position="40"/>
    </location>
</feature>
<keyword evidence="3 6" id="KW-0812">Transmembrane</keyword>
<dbReference type="eggNOG" id="COG0330">
    <property type="taxonomic scope" value="Bacteria"/>
</dbReference>
<dbReference type="Gene3D" id="3.30.479.30">
    <property type="entry name" value="Band 7 domain"/>
    <property type="match status" value="1"/>
</dbReference>
<sequence length="329" mass="37714">MYERDVTPKPIPFYLKPRILLLVVLVVVGLILFFTSFFVVDQTEEAVVLRFGRYHRTVGPGLHWKLPLGIDRNYNVPTQVIQNMSFGFRTERPGVVTVYSSRDYPEESIMLTGDLNIVDVEWIIQYRIVDPKAWLFNVEDRIKTIRDISQSVINMLVGDRAILNVISVDRTMIESEGQELMNQLFKQYGLGITVTAVKLQNVVPPKGEVQDAFEDVNKAIQDMNRLINEGKEAYNKEIPRVKGEAQRIIQEAEGYRAERINRAEGEAKRFLAVLEEYRKAPEITRTRLYYEMLEKVLQNAESLDLVDKTLENFLPLKELGGTGTTGGAR</sequence>
<comment type="similarity">
    <text evidence="2 6">Belongs to the band 7/mec-2 family. HflK subfamily.</text>
</comment>
<name>E0RNI0_WINT6</name>
<dbReference type="SMART" id="SM00244">
    <property type="entry name" value="PHB"/>
    <property type="match status" value="1"/>
</dbReference>
<comment type="subunit">
    <text evidence="6">HflC and HflK may interact to form a multimeric complex.</text>
</comment>
<dbReference type="InterPro" id="IPR001107">
    <property type="entry name" value="Band_7"/>
</dbReference>
<dbReference type="GO" id="GO:0016020">
    <property type="term" value="C:membrane"/>
    <property type="evidence" value="ECO:0007669"/>
    <property type="project" value="UniProtKB-SubCell"/>
</dbReference>
<dbReference type="CDD" id="cd03404">
    <property type="entry name" value="SPFH_HflK"/>
    <property type="match status" value="1"/>
</dbReference>
<evidence type="ECO:0000313" key="9">
    <source>
        <dbReference type="Proteomes" id="UP000001296"/>
    </source>
</evidence>
<reference evidence="8 9" key="2">
    <citation type="journal article" date="2010" name="J. Bacteriol.">
        <title>Genome sequence of the polysaccharide-degrading, thermophilic anaerobe Spirochaeta thermophila DSM 6192.</title>
        <authorList>
            <person name="Angelov A."/>
            <person name="Liebl S."/>
            <person name="Ballschmiter M."/>
            <person name="Bomeke M."/>
            <person name="Lehmann R."/>
            <person name="Liesegang H."/>
            <person name="Daniel R."/>
            <person name="Liebl W."/>
        </authorList>
    </citation>
    <scope>NUCLEOTIDE SEQUENCE [LARGE SCALE GENOMIC DNA]</scope>
    <source>
        <strain evidence="9">ATCC 49972 / DSM 6192 / RI 19.B1</strain>
    </source>
</reference>
<dbReference type="AlphaFoldDB" id="E0RNI0"/>
<dbReference type="Proteomes" id="UP000001296">
    <property type="component" value="Chromosome"/>
</dbReference>
<evidence type="ECO:0000313" key="8">
    <source>
        <dbReference type="EMBL" id="ADN02571.1"/>
    </source>
</evidence>
<keyword evidence="4 6" id="KW-1133">Transmembrane helix</keyword>
<gene>
    <name evidence="8" type="ordered locus">STHERM_c16310</name>
</gene>
<dbReference type="RefSeq" id="WP_013314410.1">
    <property type="nucleotide sequence ID" value="NC_014484.1"/>
</dbReference>
<reference key="1">
    <citation type="submission" date="2009-08" db="EMBL/GenBank/DDBJ databases">
        <title>The genome sequence of Spirochaeta thermophila DSM6192.</title>
        <authorList>
            <person name="Angelov A."/>
            <person name="Mientus M."/>
            <person name="Wittenberg S."/>
            <person name="Lehmann R."/>
            <person name="Liesegang H."/>
            <person name="Daniel R."/>
            <person name="Liebl W."/>
        </authorList>
    </citation>
    <scope>NUCLEOTIDE SEQUENCE</scope>
    <source>
        <strain>DSM 6192</strain>
    </source>
</reference>
<evidence type="ECO:0000256" key="6">
    <source>
        <dbReference type="RuleBase" id="RU364113"/>
    </source>
</evidence>
<dbReference type="KEGG" id="sta:STHERM_c16310"/>
<dbReference type="InterPro" id="IPR010201">
    <property type="entry name" value="HflK"/>
</dbReference>
<dbReference type="NCBIfam" id="TIGR01933">
    <property type="entry name" value="hflK"/>
    <property type="match status" value="1"/>
</dbReference>
<proteinExistence type="inferred from homology"/>
<protein>
    <recommendedName>
        <fullName evidence="6">Protein HflK</fullName>
    </recommendedName>
</protein>
<evidence type="ECO:0000256" key="2">
    <source>
        <dbReference type="ARBA" id="ARBA00006971"/>
    </source>
</evidence>
<dbReference type="EMBL" id="CP001698">
    <property type="protein sequence ID" value="ADN02571.1"/>
    <property type="molecule type" value="Genomic_DNA"/>
</dbReference>
<comment type="function">
    <text evidence="6">HflC and HflK could encode or regulate a protease.</text>
</comment>
<dbReference type="SUPFAM" id="SSF117892">
    <property type="entry name" value="Band 7/SPFH domain"/>
    <property type="match status" value="1"/>
</dbReference>
<dbReference type="PANTHER" id="PTHR43327">
    <property type="entry name" value="STOMATIN-LIKE PROTEIN 2, MITOCHONDRIAL"/>
    <property type="match status" value="1"/>
</dbReference>
<dbReference type="HOGENOM" id="CLU_039173_0_1_12"/>
<feature type="domain" description="Band 7" evidence="7">
    <location>
        <begin position="35"/>
        <end position="217"/>
    </location>
</feature>
<evidence type="ECO:0000256" key="1">
    <source>
        <dbReference type="ARBA" id="ARBA00004167"/>
    </source>
</evidence>
<evidence type="ECO:0000256" key="4">
    <source>
        <dbReference type="ARBA" id="ARBA00022989"/>
    </source>
</evidence>
<dbReference type="InterPro" id="IPR050710">
    <property type="entry name" value="Band7/mec-2_domain"/>
</dbReference>
<organism evidence="8 9">
    <name type="scientific">Winmispira thermophila (strain ATCC 49972 / DSM 6192 / RI 19.B1)</name>
    <name type="common">Spirochaeta thermophila</name>
    <dbReference type="NCBI Taxonomy" id="665571"/>
    <lineage>
        <taxon>Bacteria</taxon>
        <taxon>Pseudomonadati</taxon>
        <taxon>Spirochaetota</taxon>
        <taxon>Spirochaetia</taxon>
        <taxon>Winmispirales</taxon>
        <taxon>Winmispiraceae</taxon>
        <taxon>Winmispira</taxon>
    </lineage>
</organism>
<keyword evidence="5 6" id="KW-0472">Membrane</keyword>
<dbReference type="PaxDb" id="665571-STHERM_c16310"/>
<dbReference type="InterPro" id="IPR036013">
    <property type="entry name" value="Band_7/SPFH_dom_sf"/>
</dbReference>
<accession>E0RNI0</accession>
<dbReference type="PANTHER" id="PTHR43327:SF2">
    <property type="entry name" value="MODULATOR OF FTSH PROTEASE HFLK"/>
    <property type="match status" value="1"/>
</dbReference>
<dbReference type="Pfam" id="PF01145">
    <property type="entry name" value="Band_7"/>
    <property type="match status" value="1"/>
</dbReference>
<evidence type="ECO:0000256" key="3">
    <source>
        <dbReference type="ARBA" id="ARBA00022692"/>
    </source>
</evidence>